<gene>
    <name evidence="8" type="ORF">HAX54_041308</name>
</gene>
<evidence type="ECO:0000313" key="8">
    <source>
        <dbReference type="EMBL" id="MCE0482497.1"/>
    </source>
</evidence>
<feature type="domain" description="Rab3GAP catalytic subunit conserved" evidence="7">
    <location>
        <begin position="186"/>
        <end position="361"/>
    </location>
</feature>
<evidence type="ECO:0000256" key="1">
    <source>
        <dbReference type="ARBA" id="ARBA00004496"/>
    </source>
</evidence>
<sequence length="439" mass="49264">MHPATLVLLKSDGSGPKRIGFASQLQLLIDALHMSLEAKFMENFISVEHSGPENLKSTAVIPPPTVLDRVLKDLFHEAIHGILDRICIREVRWCWEESQPLPRMPANGVIDLSTCLINQKLHMADTRSRVTLRSRVIYLLKMEILRLLLRNVTVCQHGSSDPASHISSFIHSDAVKLSDPKHSACIRKGSAGIVGCMMLLKSYQNMHAPFTQDPPLMTEDMRRRASGRWGLGESFDSKNSFVGFIGFIDVCKLKPSSHLAKASNMSAFKASGNPDAVFEDFIRWHSPRDWEDDDNMEKKECLSSTLSDPNAVMSQQMNLGLLVENFQKRMSEHGNSWRRFGDRAPPLPASEQKPLLDPNQEEGERYTGIAYLHKPAADTLNRASFGGLKRLTTRVDQLPHYGSHSQMLAKYIFVPKNSLSVGTEDIEDLKRLCEIFAAC</sequence>
<evidence type="ECO:0000256" key="2">
    <source>
        <dbReference type="ARBA" id="ARBA00008856"/>
    </source>
</evidence>
<reference evidence="8 9" key="1">
    <citation type="journal article" date="2021" name="BMC Genomics">
        <title>Datura genome reveals duplications of psychoactive alkaloid biosynthetic genes and high mutation rate following tissue culture.</title>
        <authorList>
            <person name="Rajewski A."/>
            <person name="Carter-House D."/>
            <person name="Stajich J."/>
            <person name="Litt A."/>
        </authorList>
    </citation>
    <scope>NUCLEOTIDE SEQUENCE [LARGE SCALE GENOMIC DNA]</scope>
    <source>
        <strain evidence="8">AR-01</strain>
    </source>
</reference>
<dbReference type="InterPro" id="IPR045700">
    <property type="entry name" value="Rab3GAP1"/>
</dbReference>
<evidence type="ECO:0000256" key="4">
    <source>
        <dbReference type="ARBA" id="ARBA00022468"/>
    </source>
</evidence>
<keyword evidence="9" id="KW-1185">Reference proteome</keyword>
<keyword evidence="5" id="KW-0963">Cytoplasm</keyword>
<dbReference type="EMBL" id="JACEIK010005951">
    <property type="protein sequence ID" value="MCE0482497.1"/>
    <property type="molecule type" value="Genomic_DNA"/>
</dbReference>
<feature type="region of interest" description="Disordered" evidence="6">
    <location>
        <begin position="338"/>
        <end position="359"/>
    </location>
</feature>
<comment type="caution">
    <text evidence="8">The sequence shown here is derived from an EMBL/GenBank/DDBJ whole genome shotgun (WGS) entry which is preliminary data.</text>
</comment>
<proteinExistence type="inferred from homology"/>
<evidence type="ECO:0000313" key="9">
    <source>
        <dbReference type="Proteomes" id="UP000823775"/>
    </source>
</evidence>
<accession>A0ABS8VUB0</accession>
<protein>
    <recommendedName>
        <fullName evidence="3">Rab3 GTPase-activating protein catalytic subunit</fullName>
    </recommendedName>
</protein>
<dbReference type="Proteomes" id="UP000823775">
    <property type="component" value="Unassembled WGS sequence"/>
</dbReference>
<evidence type="ECO:0000259" key="7">
    <source>
        <dbReference type="Pfam" id="PF13890"/>
    </source>
</evidence>
<keyword evidence="4" id="KW-0343">GTPase activation</keyword>
<evidence type="ECO:0000256" key="6">
    <source>
        <dbReference type="SAM" id="MobiDB-lite"/>
    </source>
</evidence>
<dbReference type="PANTHER" id="PTHR21422">
    <property type="entry name" value="RAB3 GTPASE-ACTIVATING PROTEIN CATALYTIC SUBUNIT"/>
    <property type="match status" value="1"/>
</dbReference>
<evidence type="ECO:0000256" key="3">
    <source>
        <dbReference type="ARBA" id="ARBA00015817"/>
    </source>
</evidence>
<comment type="similarity">
    <text evidence="2">Belongs to the Rab3-GAP catalytic subunit family.</text>
</comment>
<dbReference type="Pfam" id="PF13890">
    <property type="entry name" value="Rab3-GTPase_cat"/>
    <property type="match status" value="1"/>
</dbReference>
<comment type="subcellular location">
    <subcellularLocation>
        <location evidence="1">Cytoplasm</location>
    </subcellularLocation>
</comment>
<dbReference type="InterPro" id="IPR026147">
    <property type="entry name" value="Rab3GAP1_conserved"/>
</dbReference>
<evidence type="ECO:0000256" key="5">
    <source>
        <dbReference type="ARBA" id="ARBA00022490"/>
    </source>
</evidence>
<organism evidence="8 9">
    <name type="scientific">Datura stramonium</name>
    <name type="common">Jimsonweed</name>
    <name type="synonym">Common thornapple</name>
    <dbReference type="NCBI Taxonomy" id="4076"/>
    <lineage>
        <taxon>Eukaryota</taxon>
        <taxon>Viridiplantae</taxon>
        <taxon>Streptophyta</taxon>
        <taxon>Embryophyta</taxon>
        <taxon>Tracheophyta</taxon>
        <taxon>Spermatophyta</taxon>
        <taxon>Magnoliopsida</taxon>
        <taxon>eudicotyledons</taxon>
        <taxon>Gunneridae</taxon>
        <taxon>Pentapetalae</taxon>
        <taxon>asterids</taxon>
        <taxon>lamiids</taxon>
        <taxon>Solanales</taxon>
        <taxon>Solanaceae</taxon>
        <taxon>Solanoideae</taxon>
        <taxon>Datureae</taxon>
        <taxon>Datura</taxon>
    </lineage>
</organism>
<name>A0ABS8VUB0_DATST</name>
<dbReference type="PANTHER" id="PTHR21422:SF9">
    <property type="entry name" value="RAB3 GTPASE-ACTIVATING PROTEIN CATALYTIC SUBUNIT"/>
    <property type="match status" value="1"/>
</dbReference>